<sequence length="222" mass="25584">MRRCNNLKSVSLNISKLKHLERVDFSHCGALTEAILSDTPSVVDMEANHILSTWECYLPNVILDFTNCFNLDQEALIEQQTVFKSLVLLCEESPSYFTHHATGTSLTLPLLQTSLSQPFFKLRDRLGCSFDSFGKKHAFWSFWNSQKDCYLVILDCSFPLNEDNDNPAELNYDHVDVQLHMSSDYPTSYLKGWGIRLFDYCEECGGSVVETERNRLRRKHQP</sequence>
<reference evidence="1 2" key="1">
    <citation type="submission" date="2024-04" db="EMBL/GenBank/DDBJ databases">
        <title>Genome assembly C_amara_ONT_v2.</title>
        <authorList>
            <person name="Yant L."/>
            <person name="Moore C."/>
            <person name="Slenker M."/>
        </authorList>
    </citation>
    <scope>NUCLEOTIDE SEQUENCE [LARGE SCALE GENOMIC DNA]</scope>
    <source>
        <tissue evidence="1">Leaf</tissue>
    </source>
</reference>
<comment type="caution">
    <text evidence="1">The sequence shown here is derived from an EMBL/GenBank/DDBJ whole genome shotgun (WGS) entry which is preliminary data.</text>
</comment>
<evidence type="ECO:0000313" key="2">
    <source>
        <dbReference type="Proteomes" id="UP001558713"/>
    </source>
</evidence>
<dbReference type="EMBL" id="JBANAX010000470">
    <property type="protein sequence ID" value="KAL1207620.1"/>
    <property type="molecule type" value="Genomic_DNA"/>
</dbReference>
<proteinExistence type="predicted"/>
<evidence type="ECO:0000313" key="1">
    <source>
        <dbReference type="EMBL" id="KAL1207620.1"/>
    </source>
</evidence>
<dbReference type="Proteomes" id="UP001558713">
    <property type="component" value="Unassembled WGS sequence"/>
</dbReference>
<protein>
    <submittedName>
        <fullName evidence="1">Protein VARIATION IN COMPOUND TRIGGERED ROOT growth response</fullName>
    </submittedName>
</protein>
<keyword evidence="2" id="KW-1185">Reference proteome</keyword>
<gene>
    <name evidence="1" type="ORF">V5N11_015663</name>
</gene>
<organism evidence="1 2">
    <name type="scientific">Cardamine amara subsp. amara</name>
    <dbReference type="NCBI Taxonomy" id="228776"/>
    <lineage>
        <taxon>Eukaryota</taxon>
        <taxon>Viridiplantae</taxon>
        <taxon>Streptophyta</taxon>
        <taxon>Embryophyta</taxon>
        <taxon>Tracheophyta</taxon>
        <taxon>Spermatophyta</taxon>
        <taxon>Magnoliopsida</taxon>
        <taxon>eudicotyledons</taxon>
        <taxon>Gunneridae</taxon>
        <taxon>Pentapetalae</taxon>
        <taxon>rosids</taxon>
        <taxon>malvids</taxon>
        <taxon>Brassicales</taxon>
        <taxon>Brassicaceae</taxon>
        <taxon>Cardamineae</taxon>
        <taxon>Cardamine</taxon>
    </lineage>
</organism>
<name>A0ABD1ALH9_CARAN</name>
<dbReference type="AlphaFoldDB" id="A0ABD1ALH9"/>
<accession>A0ABD1ALH9</accession>